<comment type="similarity">
    <text evidence="2">Belongs to the DNA repair metallo-beta-lactamase (DRMBL) family.</text>
</comment>
<organism evidence="15 16">
    <name type="scientific">Durusdinium trenchii</name>
    <dbReference type="NCBI Taxonomy" id="1381693"/>
    <lineage>
        <taxon>Eukaryota</taxon>
        <taxon>Sar</taxon>
        <taxon>Alveolata</taxon>
        <taxon>Dinophyceae</taxon>
        <taxon>Suessiales</taxon>
        <taxon>Symbiodiniaceae</taxon>
        <taxon>Durusdinium</taxon>
    </lineage>
</organism>
<reference evidence="15 16" key="1">
    <citation type="submission" date="2024-02" db="EMBL/GenBank/DDBJ databases">
        <authorList>
            <person name="Chen Y."/>
            <person name="Shah S."/>
            <person name="Dougan E. K."/>
            <person name="Thang M."/>
            <person name="Chan C."/>
        </authorList>
    </citation>
    <scope>NUCLEOTIDE SEQUENCE [LARGE SCALE GENOMIC DNA]</scope>
</reference>
<dbReference type="Pfam" id="PF07522">
    <property type="entry name" value="DRMBL"/>
    <property type="match status" value="1"/>
</dbReference>
<keyword evidence="6" id="KW-0378">Hydrolase</keyword>
<evidence type="ECO:0000313" key="15">
    <source>
        <dbReference type="EMBL" id="CAK9082799.1"/>
    </source>
</evidence>
<keyword evidence="9" id="KW-0234">DNA repair</keyword>
<keyword evidence="10" id="KW-0539">Nucleus</keyword>
<comment type="subcellular location">
    <subcellularLocation>
        <location evidence="1">Nucleus</location>
    </subcellularLocation>
</comment>
<dbReference type="SUPFAM" id="SSF56281">
    <property type="entry name" value="Metallo-hydrolase/oxidoreductase"/>
    <property type="match status" value="1"/>
</dbReference>
<proteinExistence type="inferred from homology"/>
<feature type="compositionally biased region" description="Basic and acidic residues" evidence="13">
    <location>
        <begin position="394"/>
        <end position="412"/>
    </location>
</feature>
<dbReference type="EMBL" id="CAXAMN010023962">
    <property type="protein sequence ID" value="CAK9082799.1"/>
    <property type="molecule type" value="Genomic_DNA"/>
</dbReference>
<dbReference type="InterPro" id="IPR036866">
    <property type="entry name" value="RibonucZ/Hydroxyglut_hydro"/>
</dbReference>
<evidence type="ECO:0000256" key="6">
    <source>
        <dbReference type="ARBA" id="ARBA00022801"/>
    </source>
</evidence>
<evidence type="ECO:0000256" key="8">
    <source>
        <dbReference type="ARBA" id="ARBA00023172"/>
    </source>
</evidence>
<evidence type="ECO:0000256" key="10">
    <source>
        <dbReference type="ARBA" id="ARBA00023242"/>
    </source>
</evidence>
<evidence type="ECO:0000256" key="7">
    <source>
        <dbReference type="ARBA" id="ARBA00022839"/>
    </source>
</evidence>
<evidence type="ECO:0000256" key="4">
    <source>
        <dbReference type="ARBA" id="ARBA00022759"/>
    </source>
</evidence>
<evidence type="ECO:0000256" key="9">
    <source>
        <dbReference type="ARBA" id="ARBA00023204"/>
    </source>
</evidence>
<evidence type="ECO:0000256" key="13">
    <source>
        <dbReference type="SAM" id="MobiDB-lite"/>
    </source>
</evidence>
<evidence type="ECO:0000256" key="11">
    <source>
        <dbReference type="ARBA" id="ARBA00039759"/>
    </source>
</evidence>
<gene>
    <name evidence="15" type="ORF">CCMP2556_LOCUS40420</name>
</gene>
<dbReference type="PANTHER" id="PTHR23240">
    <property type="entry name" value="DNA CROSS-LINK REPAIR PROTEIN PSO2/SNM1-RELATED"/>
    <property type="match status" value="1"/>
</dbReference>
<evidence type="ECO:0000256" key="3">
    <source>
        <dbReference type="ARBA" id="ARBA00022722"/>
    </source>
</evidence>
<evidence type="ECO:0000256" key="12">
    <source>
        <dbReference type="ARBA" id="ARBA00042677"/>
    </source>
</evidence>
<protein>
    <recommendedName>
        <fullName evidence="11">Protein artemis</fullName>
    </recommendedName>
    <alternativeName>
        <fullName evidence="12">DNA cross-link repair 1C protein</fullName>
    </alternativeName>
</protein>
<evidence type="ECO:0000256" key="5">
    <source>
        <dbReference type="ARBA" id="ARBA00022763"/>
    </source>
</evidence>
<feature type="region of interest" description="Disordered" evidence="13">
    <location>
        <begin position="384"/>
        <end position="412"/>
    </location>
</feature>
<dbReference type="Proteomes" id="UP001642484">
    <property type="component" value="Unassembled WGS sequence"/>
</dbReference>
<name>A0ABP0Q3I4_9DINO</name>
<feature type="domain" description="DNA repair metallo-beta-lactamase" evidence="14">
    <location>
        <begin position="259"/>
        <end position="338"/>
    </location>
</feature>
<keyword evidence="3" id="KW-0540">Nuclease</keyword>
<dbReference type="InterPro" id="IPR011084">
    <property type="entry name" value="DRMBL"/>
</dbReference>
<dbReference type="Gene3D" id="3.40.50.12650">
    <property type="match status" value="1"/>
</dbReference>
<comment type="caution">
    <text evidence="15">The sequence shown here is derived from an EMBL/GenBank/DDBJ whole genome shotgun (WGS) entry which is preliminary data.</text>
</comment>
<keyword evidence="8" id="KW-0233">DNA recombination</keyword>
<evidence type="ECO:0000259" key="14">
    <source>
        <dbReference type="Pfam" id="PF07522"/>
    </source>
</evidence>
<evidence type="ECO:0000313" key="16">
    <source>
        <dbReference type="Proteomes" id="UP001642484"/>
    </source>
</evidence>
<keyword evidence="16" id="KW-1185">Reference proteome</keyword>
<accession>A0ABP0Q3I4</accession>
<evidence type="ECO:0000256" key="1">
    <source>
        <dbReference type="ARBA" id="ARBA00004123"/>
    </source>
</evidence>
<evidence type="ECO:0000256" key="2">
    <source>
        <dbReference type="ARBA" id="ARBA00010304"/>
    </source>
</evidence>
<dbReference type="PANTHER" id="PTHR23240:SF8">
    <property type="entry name" value="PROTEIN ARTEMIS"/>
    <property type="match status" value="1"/>
</dbReference>
<sequence>MLLEEVPVAVDSFNHDGGVLFFCSHAHEDHLKGLNKKWRKGPLFASAITRQLLLLKWPSLEITALELGRTYQIPLMDGLEIEVYLIDANHVPGSVMFLFSGYFGSVLYTGDFRLHEKHQDIASLAPVRDLVGPFLQVNFGSFSKTGDKGLSRIYLDNTFCDPRFQQPSREDVAAAISKRFRRKWPCIIFVESYRLGKETLLLHLAQKLRSRVLVSEERKKTMRACGFESDQVQIQSCDPLQASEDLLQTEALRGCIWAISRQNLRKGMWQASDSGCAFHGIRATGWAEQARKEESMPSCEDLDENLVAVSDDGVFHYLYSDHCSFLELVQFLQFLPKAPVTFISPVGSSEGTYSFDGADGIQKLMASASVPSIRYSERPTRCFEKTSLPRAKRKAEGPHEEDGYEQKKSAGA</sequence>
<keyword evidence="5" id="KW-0227">DNA damage</keyword>
<dbReference type="Gene3D" id="3.60.15.10">
    <property type="entry name" value="Ribonuclease Z/Hydroxyacylglutathione hydrolase-like"/>
    <property type="match status" value="1"/>
</dbReference>
<keyword evidence="7" id="KW-0269">Exonuclease</keyword>
<keyword evidence="4" id="KW-0255">Endonuclease</keyword>